<evidence type="ECO:0000313" key="4">
    <source>
        <dbReference type="Proteomes" id="UP000299084"/>
    </source>
</evidence>
<dbReference type="FunFam" id="2.40.10.10:FF:000005">
    <property type="entry name" value="Serine protease 37"/>
    <property type="match status" value="2"/>
</dbReference>
<accession>A0A5N4DYF1</accession>
<dbReference type="PRINTS" id="PR00722">
    <property type="entry name" value="CHYMOTRYPSIN"/>
</dbReference>
<keyword evidence="1" id="KW-1015">Disulfide bond</keyword>
<dbReference type="PROSITE" id="PS00134">
    <property type="entry name" value="TRYPSIN_HIS"/>
    <property type="match status" value="2"/>
</dbReference>
<comment type="caution">
    <text evidence="3">The sequence shown here is derived from an EMBL/GenBank/DDBJ whole genome shotgun (WGS) entry which is preliminary data.</text>
</comment>
<gene>
    <name evidence="3" type="ORF">Cadr_000008495</name>
</gene>
<sequence length="372" mass="42247">MKGYLIFMLVSTAEKITTLTLSLFLVLILGVILAKGFETNKLNFPEDYTIPYMVYLQSIPEPCVGCLIHPEWVLTAAHCPLPVQIRLGVYEPNIKTEKEQTRNYLMTVPHPEFNAQSLANDLMMIKLSKPAAINSYVGTIAIAMEPLAFNDSCFIPTWTWSKYKKFTDPDILTWINQYILPSNDCQTIQAKRMIANIMCNFLSMFVSPVALNFDPDYKDAITPPYMVFLKSDYLPCVGVLIHPLWVLTAAHCNLPKLLLILGVTKPSDTKEKHLQVVGYQKMIHHPQFSVTSIEHNLMLIKLKSYIELNDYVKLASLPKEPAAENTVCTVSTWAYNMCDLCECLLPEPDTHRSLLHSWLLQFLPRRLSSSLG</sequence>
<dbReference type="InterPro" id="IPR018114">
    <property type="entry name" value="TRYPSIN_HIS"/>
</dbReference>
<evidence type="ECO:0000313" key="3">
    <source>
        <dbReference type="EMBL" id="KAB1276213.1"/>
    </source>
</evidence>
<dbReference type="STRING" id="9838.ENSCDRP00005008059"/>
<keyword evidence="3" id="KW-0645">Protease</keyword>
<dbReference type="Gene3D" id="2.40.10.10">
    <property type="entry name" value="Trypsin-like serine proteases"/>
    <property type="match status" value="4"/>
</dbReference>
<dbReference type="InterPro" id="IPR043504">
    <property type="entry name" value="Peptidase_S1_PA_chymotrypsin"/>
</dbReference>
<protein>
    <submittedName>
        <fullName evidence="3">Putative inactive serine protease 58</fullName>
    </submittedName>
</protein>
<dbReference type="PANTHER" id="PTHR24271:SF44">
    <property type="entry name" value="1700074P13RIK PROTEIN"/>
    <property type="match status" value="1"/>
</dbReference>
<dbReference type="InterPro" id="IPR001314">
    <property type="entry name" value="Peptidase_S1A"/>
</dbReference>
<dbReference type="GO" id="GO:0030141">
    <property type="term" value="C:secretory granule"/>
    <property type="evidence" value="ECO:0007669"/>
    <property type="project" value="TreeGrafter"/>
</dbReference>
<dbReference type="InterPro" id="IPR009003">
    <property type="entry name" value="Peptidase_S1_PA"/>
</dbReference>
<proteinExistence type="predicted"/>
<evidence type="ECO:0000256" key="1">
    <source>
        <dbReference type="ARBA" id="ARBA00023157"/>
    </source>
</evidence>
<dbReference type="EMBL" id="JWIN03000007">
    <property type="protein sequence ID" value="KAB1276213.1"/>
    <property type="molecule type" value="Genomic_DNA"/>
</dbReference>
<keyword evidence="3" id="KW-0378">Hydrolase</keyword>
<dbReference type="PANTHER" id="PTHR24271">
    <property type="entry name" value="KALLIKREIN-RELATED"/>
    <property type="match status" value="1"/>
</dbReference>
<evidence type="ECO:0000259" key="2">
    <source>
        <dbReference type="PROSITE" id="PS50240"/>
    </source>
</evidence>
<organism evidence="3 4">
    <name type="scientific">Camelus dromedarius</name>
    <name type="common">Dromedary</name>
    <name type="synonym">Arabian camel</name>
    <dbReference type="NCBI Taxonomy" id="9838"/>
    <lineage>
        <taxon>Eukaryota</taxon>
        <taxon>Metazoa</taxon>
        <taxon>Chordata</taxon>
        <taxon>Craniata</taxon>
        <taxon>Vertebrata</taxon>
        <taxon>Euteleostomi</taxon>
        <taxon>Mammalia</taxon>
        <taxon>Eutheria</taxon>
        <taxon>Laurasiatheria</taxon>
        <taxon>Artiodactyla</taxon>
        <taxon>Tylopoda</taxon>
        <taxon>Camelidae</taxon>
        <taxon>Camelus</taxon>
    </lineage>
</organism>
<dbReference type="SMART" id="SM00020">
    <property type="entry name" value="Tryp_SPc"/>
    <property type="match status" value="1"/>
</dbReference>
<name>A0A5N4DYF1_CAMDR</name>
<dbReference type="Proteomes" id="UP000299084">
    <property type="component" value="Unassembled WGS sequence"/>
</dbReference>
<dbReference type="AlphaFoldDB" id="A0A5N4DYF1"/>
<dbReference type="PROSITE" id="PS50240">
    <property type="entry name" value="TRYPSIN_DOM"/>
    <property type="match status" value="1"/>
</dbReference>
<feature type="domain" description="Peptidase S1" evidence="2">
    <location>
        <begin position="33"/>
        <end position="364"/>
    </location>
</feature>
<dbReference type="Pfam" id="PF00089">
    <property type="entry name" value="Trypsin"/>
    <property type="match status" value="2"/>
</dbReference>
<dbReference type="GO" id="GO:0004252">
    <property type="term" value="F:serine-type endopeptidase activity"/>
    <property type="evidence" value="ECO:0007669"/>
    <property type="project" value="InterPro"/>
</dbReference>
<dbReference type="SUPFAM" id="SSF50494">
    <property type="entry name" value="Trypsin-like serine proteases"/>
    <property type="match status" value="2"/>
</dbReference>
<keyword evidence="4" id="KW-1185">Reference proteome</keyword>
<dbReference type="InterPro" id="IPR001254">
    <property type="entry name" value="Trypsin_dom"/>
</dbReference>
<reference evidence="3 4" key="1">
    <citation type="journal article" date="2019" name="Mol. Ecol. Resour.">
        <title>Improving Illumina assemblies with Hi-C and long reads: an example with the North African dromedary.</title>
        <authorList>
            <person name="Elbers J.P."/>
            <person name="Rogers M.F."/>
            <person name="Perelman P.L."/>
            <person name="Proskuryakova A.A."/>
            <person name="Serdyukova N.A."/>
            <person name="Johnson W.E."/>
            <person name="Horin P."/>
            <person name="Corander J."/>
            <person name="Murphy D."/>
            <person name="Burger P.A."/>
        </authorList>
    </citation>
    <scope>NUCLEOTIDE SEQUENCE [LARGE SCALE GENOMIC DNA]</scope>
    <source>
        <strain evidence="3">Drom800</strain>
        <tissue evidence="3">Blood</tissue>
    </source>
</reference>
<dbReference type="GO" id="GO:0006508">
    <property type="term" value="P:proteolysis"/>
    <property type="evidence" value="ECO:0007669"/>
    <property type="project" value="UniProtKB-KW"/>
</dbReference>